<keyword evidence="1" id="KW-0378">Hydrolase</keyword>
<dbReference type="Gene3D" id="3.10.129.10">
    <property type="entry name" value="Hotdog Thioesterase"/>
    <property type="match status" value="2"/>
</dbReference>
<dbReference type="GeneID" id="89336105"/>
<accession>A0AAX4L3M4</accession>
<name>A0AAX4L3M4_9CREN</name>
<sequence>MSYLRISDTVVETYRIVHYEQTNFLNRLHGGDMLFFLVETGMLSATKVAKGTSLLASLDDVVFKKPVKLGDIIRVRAETVYIGNTSLEVEINAFNQNEEVVSAYATYVKVDDLLRPVPVGVKIVEENEEEKRKIEEIKKRRESKLSKIADRQKMRFRTEDITEGIRYKISNVIHVSPELTYDGKIMSAGKLLKLMDDIGGVVCFNYIGYNNSTDYTSGAVVTVAVKGLTFYSPIRLNDIITIRAGLIYVGNTSADVIINVIREDMKGLKEHVATAYFTYVRIDKEGKPIKMPKYIPVTDREKNLYEEALLRRGLRK</sequence>
<evidence type="ECO:0000256" key="1">
    <source>
        <dbReference type="ARBA" id="ARBA00022801"/>
    </source>
</evidence>
<dbReference type="Proteomes" id="UP001432202">
    <property type="component" value="Chromosome"/>
</dbReference>
<dbReference type="PANTHER" id="PTHR11049">
    <property type="entry name" value="ACYL COENZYME A THIOESTER HYDROLASE"/>
    <property type="match status" value="1"/>
</dbReference>
<dbReference type="InterPro" id="IPR029069">
    <property type="entry name" value="HotDog_dom_sf"/>
</dbReference>
<gene>
    <name evidence="3" type="ORF">V6M85_05015</name>
</gene>
<keyword evidence="4" id="KW-1185">Reference proteome</keyword>
<protein>
    <submittedName>
        <fullName evidence="3">Hotdog domain-containing protein</fullName>
    </submittedName>
</protein>
<feature type="domain" description="HotDog ACOT-type" evidence="2">
    <location>
        <begin position="165"/>
        <end position="285"/>
    </location>
</feature>
<evidence type="ECO:0000259" key="2">
    <source>
        <dbReference type="PROSITE" id="PS51770"/>
    </source>
</evidence>
<reference evidence="3 4" key="1">
    <citation type="submission" date="2024-02" db="EMBL/GenBank/DDBJ databases">
        <title>STSV induces naive adaptation in Sulfolobus.</title>
        <authorList>
            <person name="Xiang X."/>
            <person name="Song M."/>
        </authorList>
    </citation>
    <scope>NUCLEOTIDE SEQUENCE [LARGE SCALE GENOMIC DNA]</scope>
    <source>
        <strain evidence="3 4">RT2</strain>
    </source>
</reference>
<dbReference type="GO" id="GO:0006637">
    <property type="term" value="P:acyl-CoA metabolic process"/>
    <property type="evidence" value="ECO:0007669"/>
    <property type="project" value="TreeGrafter"/>
</dbReference>
<dbReference type="EMBL" id="CP146016">
    <property type="protein sequence ID" value="WWQ61440.1"/>
    <property type="molecule type" value="Genomic_DNA"/>
</dbReference>
<dbReference type="InterPro" id="IPR040170">
    <property type="entry name" value="Cytosol_ACT"/>
</dbReference>
<organism evidence="3 4">
    <name type="scientific">Sulfolobus tengchongensis</name>
    <dbReference type="NCBI Taxonomy" id="207809"/>
    <lineage>
        <taxon>Archaea</taxon>
        <taxon>Thermoproteota</taxon>
        <taxon>Thermoprotei</taxon>
        <taxon>Sulfolobales</taxon>
        <taxon>Sulfolobaceae</taxon>
        <taxon>Sulfolobus</taxon>
    </lineage>
</organism>
<dbReference type="PANTHER" id="PTHR11049:SF16">
    <property type="entry name" value="PROTEIN VDLD"/>
    <property type="match status" value="1"/>
</dbReference>
<dbReference type="InterPro" id="IPR006683">
    <property type="entry name" value="Thioestr_dom"/>
</dbReference>
<dbReference type="AlphaFoldDB" id="A0AAX4L3M4"/>
<dbReference type="SUPFAM" id="SSF54637">
    <property type="entry name" value="Thioesterase/thiol ester dehydrase-isomerase"/>
    <property type="match status" value="2"/>
</dbReference>
<dbReference type="CDD" id="cd03442">
    <property type="entry name" value="BFIT_BACH"/>
    <property type="match status" value="2"/>
</dbReference>
<proteinExistence type="predicted"/>
<evidence type="ECO:0000313" key="4">
    <source>
        <dbReference type="Proteomes" id="UP001432202"/>
    </source>
</evidence>
<dbReference type="PROSITE" id="PS51770">
    <property type="entry name" value="HOTDOG_ACOT"/>
    <property type="match status" value="2"/>
</dbReference>
<dbReference type="InterPro" id="IPR033120">
    <property type="entry name" value="HOTDOG_ACOT"/>
</dbReference>
<evidence type="ECO:0000313" key="3">
    <source>
        <dbReference type="EMBL" id="WWQ61440.1"/>
    </source>
</evidence>
<feature type="domain" description="HotDog ACOT-type" evidence="2">
    <location>
        <begin position="7"/>
        <end position="113"/>
    </location>
</feature>
<dbReference type="GO" id="GO:0052816">
    <property type="term" value="F:long-chain fatty acyl-CoA hydrolase activity"/>
    <property type="evidence" value="ECO:0007669"/>
    <property type="project" value="TreeGrafter"/>
</dbReference>
<dbReference type="RefSeq" id="WP_338603767.1">
    <property type="nucleotide sequence ID" value="NZ_CP146016.1"/>
</dbReference>
<dbReference type="GO" id="GO:0005829">
    <property type="term" value="C:cytosol"/>
    <property type="evidence" value="ECO:0007669"/>
    <property type="project" value="TreeGrafter"/>
</dbReference>
<dbReference type="Pfam" id="PF03061">
    <property type="entry name" value="4HBT"/>
    <property type="match status" value="2"/>
</dbReference>